<reference evidence="2 3" key="1">
    <citation type="submission" date="2016-06" db="EMBL/GenBank/DDBJ databases">
        <title>Evolution of pathogenesis and genome organization in the Tremellales.</title>
        <authorList>
            <person name="Cuomo C."/>
            <person name="Litvintseva A."/>
            <person name="Heitman J."/>
            <person name="Chen Y."/>
            <person name="Sun S."/>
            <person name="Springer D."/>
            <person name="Dromer F."/>
            <person name="Young S."/>
            <person name="Zeng Q."/>
            <person name="Chapman S."/>
            <person name="Gujja S."/>
            <person name="Saif S."/>
            <person name="Birren B."/>
        </authorList>
    </citation>
    <scope>NUCLEOTIDE SEQUENCE [LARGE SCALE GENOMIC DNA]</scope>
    <source>
        <strain evidence="2 3">CBS 6039</strain>
    </source>
</reference>
<evidence type="ECO:0000313" key="3">
    <source>
        <dbReference type="Proteomes" id="UP000094065"/>
    </source>
</evidence>
<evidence type="ECO:0000256" key="1">
    <source>
        <dbReference type="SAM" id="MobiDB-lite"/>
    </source>
</evidence>
<gene>
    <name evidence="2" type="ORF">L202_04392</name>
</gene>
<accession>A0A1E3HR60</accession>
<dbReference type="GeneID" id="30155701"/>
<name>A0A1E3HR60_9TREE</name>
<comment type="caution">
    <text evidence="2">The sequence shown here is derived from an EMBL/GenBank/DDBJ whole genome shotgun (WGS) entry which is preliminary data.</text>
</comment>
<protein>
    <submittedName>
        <fullName evidence="2">Uncharacterized protein</fullName>
    </submittedName>
</protein>
<proteinExistence type="predicted"/>
<feature type="region of interest" description="Disordered" evidence="1">
    <location>
        <begin position="251"/>
        <end position="278"/>
    </location>
</feature>
<dbReference type="InterPro" id="IPR022235">
    <property type="entry name" value="DUF3760"/>
</dbReference>
<organism evidence="2 3">
    <name type="scientific">Cryptococcus amylolentus CBS 6039</name>
    <dbReference type="NCBI Taxonomy" id="1295533"/>
    <lineage>
        <taxon>Eukaryota</taxon>
        <taxon>Fungi</taxon>
        <taxon>Dikarya</taxon>
        <taxon>Basidiomycota</taxon>
        <taxon>Agaricomycotina</taxon>
        <taxon>Tremellomycetes</taxon>
        <taxon>Tremellales</taxon>
        <taxon>Cryptococcaceae</taxon>
        <taxon>Cryptococcus</taxon>
    </lineage>
</organism>
<evidence type="ECO:0000313" key="2">
    <source>
        <dbReference type="EMBL" id="ODN78850.1"/>
    </source>
</evidence>
<dbReference type="RefSeq" id="XP_018993896.1">
    <property type="nucleotide sequence ID" value="XM_019138459.1"/>
</dbReference>
<dbReference type="Proteomes" id="UP000094065">
    <property type="component" value="Unassembled WGS sequence"/>
</dbReference>
<sequence>MKKGIDDEDLLGSRSLSTGDCGERPIPLFTTRLFPVHHIILRELCALCPIKFLTLSQYCYDLTIPSLYHEMDLTLQLLLVVSGFGDGHKRMRAALSHTRVLHIHDHRVVRAIHTPEHNPLFPRDHQVQSLDGTFSGVKVLVLHELVLHASFYIDTRHPMRGFFQTLLSCQFSGNLEQVVGVLDPSDHPLAIEESIQELLCFAEALRAPVITLEGAAGSSILKALSVTSGKLPICWSGAKLLRIRIGPPLHSANGKMGRKSKADYDQKGRKGKTGTKGSFEHASARIAKQYARREWERCTAKTKVGELIEQVEFVVDNDYVQGWMKQGISAHNGLKVLFTFEA</sequence>
<dbReference type="AlphaFoldDB" id="A0A1E3HR60"/>
<keyword evidence="3" id="KW-1185">Reference proteome</keyword>
<dbReference type="OrthoDB" id="10400785at2759"/>
<dbReference type="EMBL" id="AWGJ01000006">
    <property type="protein sequence ID" value="ODN78850.1"/>
    <property type="molecule type" value="Genomic_DNA"/>
</dbReference>
<dbReference type="Pfam" id="PF12586">
    <property type="entry name" value="DUF3760"/>
    <property type="match status" value="1"/>
</dbReference>